<dbReference type="SUPFAM" id="SSF51679">
    <property type="entry name" value="Bacterial luciferase-like"/>
    <property type="match status" value="1"/>
</dbReference>
<reference evidence="6" key="1">
    <citation type="journal article" date="2014" name="Genome Biol. Evol.">
        <title>Pangenome evidence for extensive interdomain horizontal transfer affecting lineage core and shell genes in uncultured planktonic thaumarchaeota and euryarchaeota.</title>
        <authorList>
            <person name="Deschamps P."/>
            <person name="Zivanovic Y."/>
            <person name="Moreira D."/>
            <person name="Rodriguez-Valera F."/>
            <person name="Lopez-Garcia P."/>
        </authorList>
    </citation>
    <scope>NUCLEOTIDE SEQUENCE</scope>
</reference>
<name>A0A075FMG2_9ARCH</name>
<keyword evidence="4" id="KW-0503">Monooxygenase</keyword>
<dbReference type="GO" id="GO:0008726">
    <property type="term" value="F:alkanesulfonate monooxygenase activity"/>
    <property type="evidence" value="ECO:0007669"/>
    <property type="project" value="TreeGrafter"/>
</dbReference>
<dbReference type="GO" id="GO:0046306">
    <property type="term" value="P:alkanesulfonate catabolic process"/>
    <property type="evidence" value="ECO:0007669"/>
    <property type="project" value="TreeGrafter"/>
</dbReference>
<accession>A0A075FMG2</accession>
<dbReference type="PANTHER" id="PTHR42847:SF4">
    <property type="entry name" value="ALKANESULFONATE MONOOXYGENASE-RELATED"/>
    <property type="match status" value="1"/>
</dbReference>
<keyword evidence="2" id="KW-0288">FMN</keyword>
<dbReference type="Gene3D" id="3.20.20.30">
    <property type="entry name" value="Luciferase-like domain"/>
    <property type="match status" value="1"/>
</dbReference>
<evidence type="ECO:0000256" key="4">
    <source>
        <dbReference type="ARBA" id="ARBA00023033"/>
    </source>
</evidence>
<dbReference type="Pfam" id="PF00296">
    <property type="entry name" value="Bac_luciferase"/>
    <property type="match status" value="1"/>
</dbReference>
<dbReference type="InterPro" id="IPR011251">
    <property type="entry name" value="Luciferase-like_dom"/>
</dbReference>
<sequence length="320" mass="35812">MLNLINMVLYGGMIDQERLDYDQILDFANKYESLDFYSTVVFDHFHPIYSDDASPYLECWSVLSALARDTSKLKLGSLVTCSSYRHPALAAKISSAVDILSNGRLIFGVGSGWYNSEYESYGFSFLNHSNRLKQMTEFTNVVKSLWVDSSTTFNGDYHSLSNALNYPKPVQKPHPPILIGTQVGGNTILGIIAKLADIANIGWNMDHITFTSKIEFLKEQVKLAGRPTDSVKTSINLDLLIAKNENDLKSKIKSTSAKFSQRFDSEESYLSKIKNGLIGTPESCSITLDLIKKSGVDMIFLQPLDSPDYESVELFAEYLM</sequence>
<keyword evidence="3" id="KW-0560">Oxidoreductase</keyword>
<proteinExistence type="predicted"/>
<dbReference type="AlphaFoldDB" id="A0A075FMG2"/>
<evidence type="ECO:0000259" key="5">
    <source>
        <dbReference type="Pfam" id="PF00296"/>
    </source>
</evidence>
<organism evidence="6">
    <name type="scientific">uncultured marine thaumarchaeote AD1000_24_H07</name>
    <dbReference type="NCBI Taxonomy" id="1455902"/>
    <lineage>
        <taxon>Archaea</taxon>
        <taxon>Nitrososphaerota</taxon>
        <taxon>environmental samples</taxon>
    </lineage>
</organism>
<evidence type="ECO:0000256" key="1">
    <source>
        <dbReference type="ARBA" id="ARBA00022630"/>
    </source>
</evidence>
<feature type="domain" description="Luciferase-like" evidence="5">
    <location>
        <begin position="13"/>
        <end position="260"/>
    </location>
</feature>
<keyword evidence="1" id="KW-0285">Flavoprotein</keyword>
<dbReference type="PANTHER" id="PTHR42847">
    <property type="entry name" value="ALKANESULFONATE MONOOXYGENASE"/>
    <property type="match status" value="1"/>
</dbReference>
<dbReference type="EMBL" id="KF900370">
    <property type="protein sequence ID" value="AIE92589.1"/>
    <property type="molecule type" value="Genomic_DNA"/>
</dbReference>
<protein>
    <submittedName>
        <fullName evidence="6">Putative F420-dependent oxidoreductase</fullName>
    </submittedName>
</protein>
<dbReference type="InterPro" id="IPR050172">
    <property type="entry name" value="SsuD_RutA_monooxygenase"/>
</dbReference>
<evidence type="ECO:0000256" key="2">
    <source>
        <dbReference type="ARBA" id="ARBA00022643"/>
    </source>
</evidence>
<evidence type="ECO:0000313" key="6">
    <source>
        <dbReference type="EMBL" id="AIE92589.1"/>
    </source>
</evidence>
<evidence type="ECO:0000256" key="3">
    <source>
        <dbReference type="ARBA" id="ARBA00023002"/>
    </source>
</evidence>
<dbReference type="InterPro" id="IPR036661">
    <property type="entry name" value="Luciferase-like_sf"/>
</dbReference>